<reference evidence="1" key="1">
    <citation type="journal article" date="2014" name="Front. Microbiol.">
        <title>High frequency of phylogenetically diverse reductive dehalogenase-homologous genes in deep subseafloor sedimentary metagenomes.</title>
        <authorList>
            <person name="Kawai M."/>
            <person name="Futagami T."/>
            <person name="Toyoda A."/>
            <person name="Takaki Y."/>
            <person name="Nishi S."/>
            <person name="Hori S."/>
            <person name="Arai W."/>
            <person name="Tsubouchi T."/>
            <person name="Morono Y."/>
            <person name="Uchiyama I."/>
            <person name="Ito T."/>
            <person name="Fujiyama A."/>
            <person name="Inagaki F."/>
            <person name="Takami H."/>
        </authorList>
    </citation>
    <scope>NUCLEOTIDE SEQUENCE</scope>
    <source>
        <strain evidence="1">Expedition CK06-06</strain>
    </source>
</reference>
<accession>X1QV09</accession>
<sequence length="64" mass="7255">EALFSHYFILKILPFTPVLEVKKWTGNIQIGYQDDQAVEPTTSLNLRVVNLLPRGSYLKFSTSG</sequence>
<feature type="non-terminal residue" evidence="1">
    <location>
        <position position="1"/>
    </location>
</feature>
<dbReference type="EMBL" id="BARV01041864">
    <property type="protein sequence ID" value="GAI54735.1"/>
    <property type="molecule type" value="Genomic_DNA"/>
</dbReference>
<organism evidence="1">
    <name type="scientific">marine sediment metagenome</name>
    <dbReference type="NCBI Taxonomy" id="412755"/>
    <lineage>
        <taxon>unclassified sequences</taxon>
        <taxon>metagenomes</taxon>
        <taxon>ecological metagenomes</taxon>
    </lineage>
</organism>
<comment type="caution">
    <text evidence="1">The sequence shown here is derived from an EMBL/GenBank/DDBJ whole genome shotgun (WGS) entry which is preliminary data.</text>
</comment>
<protein>
    <submittedName>
        <fullName evidence="1">Uncharacterized protein</fullName>
    </submittedName>
</protein>
<dbReference type="AlphaFoldDB" id="X1QV09"/>
<name>X1QV09_9ZZZZ</name>
<proteinExistence type="predicted"/>
<evidence type="ECO:0000313" key="1">
    <source>
        <dbReference type="EMBL" id="GAI54735.1"/>
    </source>
</evidence>
<gene>
    <name evidence="1" type="ORF">S06H3_63189</name>
</gene>